<evidence type="ECO:0000313" key="5">
    <source>
        <dbReference type="Proteomes" id="UP000737402"/>
    </source>
</evidence>
<evidence type="ECO:0000313" key="4">
    <source>
        <dbReference type="EMBL" id="MBM7621869.1"/>
    </source>
</evidence>
<evidence type="ECO:0000256" key="3">
    <source>
        <dbReference type="ARBA" id="ARBA00035646"/>
    </source>
</evidence>
<keyword evidence="1" id="KW-0304">Gas vesicle</keyword>
<dbReference type="PANTHER" id="PTHR35344">
    <property type="entry name" value="GAS VESICLE STRUCTURAL PROTEIN 2-RELATED"/>
    <property type="match status" value="1"/>
</dbReference>
<dbReference type="Pfam" id="PF00741">
    <property type="entry name" value="Gas_vesicle"/>
    <property type="match status" value="1"/>
</dbReference>
<comment type="caution">
    <text evidence="4">The sequence shown here is derived from an EMBL/GenBank/DDBJ whole genome shotgun (WGS) entry which is preliminary data.</text>
</comment>
<evidence type="ECO:0000256" key="2">
    <source>
        <dbReference type="ARBA" id="ARBA00035108"/>
    </source>
</evidence>
<accession>A0ABS2P4H3</accession>
<evidence type="ECO:0000256" key="1">
    <source>
        <dbReference type="ARBA" id="ARBA00022987"/>
    </source>
</evidence>
<dbReference type="InterPro" id="IPR000638">
    <property type="entry name" value="Gas-vesicle_GvpA-like"/>
</dbReference>
<dbReference type="InterPro" id="IPR018493">
    <property type="entry name" value="GvpA-like_CS"/>
</dbReference>
<name>A0ABS2P4H3_9BACI</name>
<gene>
    <name evidence="4" type="ORF">JOC95_003777</name>
</gene>
<dbReference type="RefSeq" id="WP_204418833.1">
    <property type="nucleotide sequence ID" value="NZ_JAFBED010000011.1"/>
</dbReference>
<dbReference type="PROSITE" id="PS00234">
    <property type="entry name" value="GAS_VESICLE_A_1"/>
    <property type="match status" value="1"/>
</dbReference>
<protein>
    <recommendedName>
        <fullName evidence="6">Gas vesicle structural protein</fullName>
    </recommendedName>
</protein>
<sequence length="84" mass="9444">MPAPNGVDPNQDVSLLDILDVILDKGVALRGELIISIADIDLIYLDLRLLITSVDKLMQTNERKVIDEEEEEWNTSHRKAVESS</sequence>
<dbReference type="Proteomes" id="UP000737402">
    <property type="component" value="Unassembled WGS sequence"/>
</dbReference>
<proteinExistence type="inferred from homology"/>
<reference evidence="4 5" key="1">
    <citation type="submission" date="2021-01" db="EMBL/GenBank/DDBJ databases">
        <title>Genomic Encyclopedia of Type Strains, Phase IV (KMG-IV): sequencing the most valuable type-strain genomes for metagenomic binning, comparative biology and taxonomic classification.</title>
        <authorList>
            <person name="Goeker M."/>
        </authorList>
    </citation>
    <scope>NUCLEOTIDE SEQUENCE [LARGE SCALE GENOMIC DNA]</scope>
    <source>
        <strain evidence="4 5">DSM 25879</strain>
    </source>
</reference>
<dbReference type="PANTHER" id="PTHR35344:SF4">
    <property type="entry name" value="GAS VESICLE PROTEIN A1"/>
    <property type="match status" value="1"/>
</dbReference>
<comment type="subcellular location">
    <subcellularLocation>
        <location evidence="2">Gas vesicle</location>
    </subcellularLocation>
</comment>
<comment type="similarity">
    <text evidence="3">Belongs to the gas vesicle GvpA family.</text>
</comment>
<evidence type="ECO:0008006" key="6">
    <source>
        <dbReference type="Google" id="ProtNLM"/>
    </source>
</evidence>
<organism evidence="4 5">
    <name type="scientific">Sutcliffiella tianshenii</name>
    <dbReference type="NCBI Taxonomy" id="1463404"/>
    <lineage>
        <taxon>Bacteria</taxon>
        <taxon>Bacillati</taxon>
        <taxon>Bacillota</taxon>
        <taxon>Bacilli</taxon>
        <taxon>Bacillales</taxon>
        <taxon>Bacillaceae</taxon>
        <taxon>Sutcliffiella</taxon>
    </lineage>
</organism>
<dbReference type="EMBL" id="JAFBED010000011">
    <property type="protein sequence ID" value="MBM7621869.1"/>
    <property type="molecule type" value="Genomic_DNA"/>
</dbReference>
<keyword evidence="5" id="KW-1185">Reference proteome</keyword>
<dbReference type="InterPro" id="IPR050530">
    <property type="entry name" value="GvpA"/>
</dbReference>